<reference evidence="5" key="2">
    <citation type="journal article" date="2011" name="Microb. Ecol.">
        <title>Taxonomic and Functional Metagenomic Profiling of the Microbial Community in the Anoxic Sediment of a Sub-saline Shallow Lake (Laguna de Carrizo, Central Spain).</title>
        <authorList>
            <person name="Ferrer M."/>
            <person name="Guazzaroni M.E."/>
            <person name="Richter M."/>
            <person name="Garcia-Salamanca A."/>
            <person name="Yarza P."/>
            <person name="Suarez-Suarez A."/>
            <person name="Solano J."/>
            <person name="Alcaide M."/>
            <person name="van Dillewijn P."/>
            <person name="Molina-Henares M.A."/>
            <person name="Lopez-Cortes N."/>
            <person name="Al-Ramahi Y."/>
            <person name="Guerrero C."/>
            <person name="Acosta A."/>
            <person name="de Eugenio L.I."/>
            <person name="Martinez V."/>
            <person name="Marques S."/>
            <person name="Rojo F."/>
            <person name="Santero E."/>
            <person name="Genilloud O."/>
            <person name="Perez-Perez J."/>
            <person name="Rossello-Mora R."/>
            <person name="Ramos J.L."/>
        </authorList>
    </citation>
    <scope>NUCLEOTIDE SEQUENCE</scope>
</reference>
<dbReference type="Gene3D" id="3.40.1280.10">
    <property type="match status" value="1"/>
</dbReference>
<evidence type="ECO:0000256" key="2">
    <source>
        <dbReference type="ARBA" id="ARBA00022679"/>
    </source>
</evidence>
<keyword evidence="1 5" id="KW-0489">Methyltransferase</keyword>
<gene>
    <name evidence="5" type="ORF">LDC_1389</name>
</gene>
<dbReference type="PIRSF" id="PIRSF004505">
    <property type="entry name" value="MT_bac"/>
    <property type="match status" value="1"/>
</dbReference>
<comment type="similarity">
    <text evidence="4">Belongs to the RNA methyltransferase RlmH family.</text>
</comment>
<accession>D9PIN1</accession>
<comment type="caution">
    <text evidence="5">The sequence shown here is derived from an EMBL/GenBank/DDBJ whole genome shotgun (WGS) entry which is preliminary data.</text>
</comment>
<dbReference type="GO" id="GO:0008168">
    <property type="term" value="F:methyltransferase activity"/>
    <property type="evidence" value="ECO:0007669"/>
    <property type="project" value="UniProtKB-KW"/>
</dbReference>
<dbReference type="HAMAP" id="MF_00658">
    <property type="entry name" value="23SrRNA_methyltr_H"/>
    <property type="match status" value="1"/>
</dbReference>
<evidence type="ECO:0000313" key="5">
    <source>
        <dbReference type="EMBL" id="EFK96584.1"/>
    </source>
</evidence>
<dbReference type="InterPro" id="IPR029028">
    <property type="entry name" value="Alpha/beta_knot_MTases"/>
</dbReference>
<dbReference type="PANTHER" id="PTHR33603">
    <property type="entry name" value="METHYLTRANSFERASE"/>
    <property type="match status" value="1"/>
</dbReference>
<reference evidence="5" key="1">
    <citation type="submission" date="2010-07" db="EMBL/GenBank/DDBJ databases">
        <authorList>
            <consortium name="CONSOLIDER consortium CSD2007-00005"/>
            <person name="Guazzaroni M.-E."/>
            <person name="Richter M."/>
            <person name="Garcia-Salamanca A."/>
            <person name="Yarza P."/>
            <person name="Ferrer M."/>
        </authorList>
    </citation>
    <scope>NUCLEOTIDE SEQUENCE</scope>
</reference>
<dbReference type="EC" id="2.1.1.-" evidence="5"/>
<dbReference type="InterPro" id="IPR029026">
    <property type="entry name" value="tRNA_m1G_MTases_N"/>
</dbReference>
<dbReference type="GO" id="GO:0006364">
    <property type="term" value="P:rRNA processing"/>
    <property type="evidence" value="ECO:0007669"/>
    <property type="project" value="InterPro"/>
</dbReference>
<keyword evidence="2 5" id="KW-0808">Transferase</keyword>
<evidence type="ECO:0000256" key="1">
    <source>
        <dbReference type="ARBA" id="ARBA00022603"/>
    </source>
</evidence>
<keyword evidence="3" id="KW-0949">S-adenosyl-L-methionine</keyword>
<evidence type="ECO:0000256" key="3">
    <source>
        <dbReference type="ARBA" id="ARBA00022691"/>
    </source>
</evidence>
<evidence type="ECO:0000256" key="4">
    <source>
        <dbReference type="ARBA" id="ARBA00038303"/>
    </source>
</evidence>
<dbReference type="AlphaFoldDB" id="D9PIN1"/>
<dbReference type="SUPFAM" id="SSF75217">
    <property type="entry name" value="alpha/beta knot"/>
    <property type="match status" value="1"/>
</dbReference>
<sequence length="144" mass="16923">MKLQIITIGEPKNEYKKIFDEYLKRLSGFVKLEYYPIKEDKNSDKKIFNLIEKTFVILLDEKGREFSSKSLAEFLEKKELESVGTISFLIGGPDGHNEEIRKKEDFKISFSRLTFPHDLAMVILVETLYRSFSIINNHPYHREG</sequence>
<protein>
    <submittedName>
        <fullName evidence="5">SPOUT methyltransferase, predicted</fullName>
        <ecNumber evidence="5">2.1.1.-</ecNumber>
    </submittedName>
</protein>
<name>D9PIN1_9ZZZZ</name>
<dbReference type="PANTHER" id="PTHR33603:SF1">
    <property type="entry name" value="RIBOSOMAL RNA LARGE SUBUNIT METHYLTRANSFERASE H"/>
    <property type="match status" value="1"/>
</dbReference>
<dbReference type="CDD" id="cd18081">
    <property type="entry name" value="RlmH-like"/>
    <property type="match status" value="1"/>
</dbReference>
<dbReference type="GO" id="GO:0032259">
    <property type="term" value="P:methylation"/>
    <property type="evidence" value="ECO:0007669"/>
    <property type="project" value="UniProtKB-KW"/>
</dbReference>
<proteinExistence type="inferred from homology"/>
<dbReference type="Pfam" id="PF02590">
    <property type="entry name" value="SPOUT_MTase"/>
    <property type="match status" value="1"/>
</dbReference>
<dbReference type="InterPro" id="IPR003742">
    <property type="entry name" value="RlmH-like"/>
</dbReference>
<organism evidence="5">
    <name type="scientific">sediment metagenome</name>
    <dbReference type="NCBI Taxonomy" id="749907"/>
    <lineage>
        <taxon>unclassified sequences</taxon>
        <taxon>metagenomes</taxon>
        <taxon>ecological metagenomes</taxon>
    </lineage>
</organism>
<dbReference type="EMBL" id="ADZX01000443">
    <property type="protein sequence ID" value="EFK96584.1"/>
    <property type="molecule type" value="Genomic_DNA"/>
</dbReference>